<dbReference type="InterPro" id="IPR029058">
    <property type="entry name" value="AB_hydrolase_fold"/>
</dbReference>
<evidence type="ECO:0000256" key="2">
    <source>
        <dbReference type="ARBA" id="ARBA00022729"/>
    </source>
</evidence>
<keyword evidence="3 6" id="KW-0378">Hydrolase</keyword>
<keyword evidence="7" id="KW-1185">Reference proteome</keyword>
<sequence>MAGKTWHDRLMRTRTTTSVVALSAVALVLAGCSAPGPGADPDPSTASDSTFSAPAGPVPAGLEAFYTQNLQWESCESYNTDGSELGDAVQCARVTVPLDYADPGGKTIDIAISRTRATGEKIGSILMNPGGPGSSGLYLAEQADGTPIADRFDRIGFDPRGIGASEPEVRCLTSEGVDEERREPDVDVSPEGIAATEADHRDYAAQCVERTGADVLEHVGTREVVRDMDVIRAVLGDEKLTYVGYSYGTRIGTAYAEAFPSNVRAMVLDGALDPDQSPVDEAVAQGAAFQTAFDQFAADCTQTDTCPLGTDPSQAVAQFRTLVDPLVDKPADTTDPRGLSYDDAITGAQQALYSPQLWRLLRAGLNELREGRGDTLLRLADTYSGRLEDGSYTNIDDAFNAVRCVDGPPTTDRGEADEADARFRAAAPYLDDGRSTGNAPLDLCAFWPVPNTSEPHIVEVEGLPTLVVVSTTNDPATPYQAGVELADQLRGDLVTYNGTQHTVAFSGVECIDDPLTNYLVDLVPPGEGLVC</sequence>
<dbReference type="Gene3D" id="3.40.50.1820">
    <property type="entry name" value="alpha/beta hydrolase"/>
    <property type="match status" value="1"/>
</dbReference>
<gene>
    <name evidence="6" type="primary">caeA_2</name>
    <name evidence="6" type="ORF">A3Q41_04373</name>
</gene>
<feature type="chain" id="PRO_5038663395" evidence="4">
    <location>
        <begin position="31"/>
        <end position="531"/>
    </location>
</feature>
<accession>A0A143QRT5</accession>
<dbReference type="Proteomes" id="UP000076038">
    <property type="component" value="Chromosome"/>
</dbReference>
<reference evidence="7" key="2">
    <citation type="submission" date="2016-04" db="EMBL/GenBank/DDBJ databases">
        <title>Complete Genome and Plasmid Sequences for Rhodococcus fascians D188 and Draft Sequences for Rhodococcus spp. Isolates PBTS 1 and PBTS 2.</title>
        <authorList>
            <person name="Stamer R."/>
            <person name="Vereecke D."/>
            <person name="Zhang Y."/>
            <person name="Schilkey F."/>
            <person name="Devitt N."/>
            <person name="Randall J."/>
        </authorList>
    </citation>
    <scope>NUCLEOTIDE SEQUENCE [LARGE SCALE GENOMIC DNA]</scope>
    <source>
        <strain evidence="7">PBTS2</strain>
    </source>
</reference>
<dbReference type="GO" id="GO:0016787">
    <property type="term" value="F:hydrolase activity"/>
    <property type="evidence" value="ECO:0007669"/>
    <property type="project" value="UniProtKB-KW"/>
</dbReference>
<dbReference type="AlphaFoldDB" id="A0A143QRT5"/>
<evidence type="ECO:0000256" key="3">
    <source>
        <dbReference type="ARBA" id="ARBA00022801"/>
    </source>
</evidence>
<comment type="similarity">
    <text evidence="1">Belongs to the peptidase S33 family.</text>
</comment>
<dbReference type="InterPro" id="IPR051601">
    <property type="entry name" value="Serine_prot/Carboxylest_S33"/>
</dbReference>
<dbReference type="EMBL" id="CP015220">
    <property type="protein sequence ID" value="AMY25649.1"/>
    <property type="molecule type" value="Genomic_DNA"/>
</dbReference>
<dbReference type="PROSITE" id="PS51257">
    <property type="entry name" value="PROKAR_LIPOPROTEIN"/>
    <property type="match status" value="1"/>
</dbReference>
<dbReference type="SUPFAM" id="SSF53474">
    <property type="entry name" value="alpha/beta-Hydrolases"/>
    <property type="match status" value="1"/>
</dbReference>
<dbReference type="PANTHER" id="PTHR43248:SF29">
    <property type="entry name" value="TRIPEPTIDYL AMINOPEPTIDASE"/>
    <property type="match status" value="1"/>
</dbReference>
<protein>
    <submittedName>
        <fullName evidence="6">Carboxylesterase A</fullName>
        <ecNumber evidence="6">3.1.1.-</ecNumber>
    </submittedName>
</protein>
<evidence type="ECO:0000313" key="6">
    <source>
        <dbReference type="EMBL" id="AMY25649.1"/>
    </source>
</evidence>
<reference evidence="6 7" key="1">
    <citation type="journal article" date="2016" name="Genome Announc.">
        <title>Complete Genome and Plasmid Sequences for Rhodococcus fascians D188 and Draft Sequences for Rhodococcus Isolates PBTS 1 and PBTS 2.</title>
        <authorList>
            <person name="Stamler R.A."/>
            <person name="Vereecke D."/>
            <person name="Zhang Y."/>
            <person name="Schilkey F."/>
            <person name="Devitt N."/>
            <person name="Randall J.J."/>
        </authorList>
    </citation>
    <scope>NUCLEOTIDE SEQUENCE [LARGE SCALE GENOMIC DNA]</scope>
    <source>
        <strain evidence="6 7">PBTS2</strain>
    </source>
</reference>
<evidence type="ECO:0000259" key="5">
    <source>
        <dbReference type="Pfam" id="PF00561"/>
    </source>
</evidence>
<dbReference type="KEGG" id="rhs:A3Q41_04373"/>
<dbReference type="EC" id="3.1.1.-" evidence="6"/>
<organism evidence="6 7">
    <name type="scientific">Rhodococcoides fascians</name>
    <name type="common">Rhodococcus fascians</name>
    <dbReference type="NCBI Taxonomy" id="1828"/>
    <lineage>
        <taxon>Bacteria</taxon>
        <taxon>Bacillati</taxon>
        <taxon>Actinomycetota</taxon>
        <taxon>Actinomycetes</taxon>
        <taxon>Mycobacteriales</taxon>
        <taxon>Nocardiaceae</taxon>
        <taxon>Rhodococcoides</taxon>
    </lineage>
</organism>
<proteinExistence type="inferred from homology"/>
<dbReference type="PATRIC" id="fig|1653479.3.peg.4429"/>
<feature type="signal peptide" evidence="4">
    <location>
        <begin position="1"/>
        <end position="30"/>
    </location>
</feature>
<dbReference type="Pfam" id="PF00561">
    <property type="entry name" value="Abhydrolase_1"/>
    <property type="match status" value="1"/>
</dbReference>
<evidence type="ECO:0000256" key="1">
    <source>
        <dbReference type="ARBA" id="ARBA00010088"/>
    </source>
</evidence>
<evidence type="ECO:0000313" key="7">
    <source>
        <dbReference type="Proteomes" id="UP000076038"/>
    </source>
</evidence>
<feature type="domain" description="AB hydrolase-1" evidence="5">
    <location>
        <begin position="125"/>
        <end position="505"/>
    </location>
</feature>
<keyword evidence="2 4" id="KW-0732">Signal</keyword>
<evidence type="ECO:0000256" key="4">
    <source>
        <dbReference type="SAM" id="SignalP"/>
    </source>
</evidence>
<dbReference type="InterPro" id="IPR000073">
    <property type="entry name" value="AB_hydrolase_1"/>
</dbReference>
<dbReference type="PANTHER" id="PTHR43248">
    <property type="entry name" value="2-SUCCINYL-6-HYDROXY-2,4-CYCLOHEXADIENE-1-CARBOXYLATE SYNTHASE"/>
    <property type="match status" value="1"/>
</dbReference>
<name>A0A143QRT5_RHOFA</name>